<evidence type="ECO:0000256" key="1">
    <source>
        <dbReference type="ARBA" id="ARBA00001966"/>
    </source>
</evidence>
<dbReference type="InterPro" id="IPR007197">
    <property type="entry name" value="rSAM"/>
</dbReference>
<dbReference type="CDD" id="cd01335">
    <property type="entry name" value="Radical_SAM"/>
    <property type="match status" value="1"/>
</dbReference>
<proteinExistence type="inferred from homology"/>
<dbReference type="PANTHER" id="PTHR30352">
    <property type="entry name" value="PYRUVATE FORMATE-LYASE-ACTIVATING ENZYME"/>
    <property type="match status" value="1"/>
</dbReference>
<gene>
    <name evidence="11" type="ORF">LCR_07195</name>
</gene>
<dbReference type="InterPro" id="IPR040074">
    <property type="entry name" value="BssD/PflA/YjjW"/>
</dbReference>
<feature type="domain" description="4Fe-4S ferredoxin-type" evidence="9">
    <location>
        <begin position="42"/>
        <end position="70"/>
    </location>
</feature>
<dbReference type="OrthoDB" id="9782387at2"/>
<dbReference type="InterPro" id="IPR058240">
    <property type="entry name" value="rSAM_sf"/>
</dbReference>
<evidence type="ECO:0000256" key="6">
    <source>
        <dbReference type="ARBA" id="ARBA00023002"/>
    </source>
</evidence>
<keyword evidence="11" id="KW-0670">Pyruvate</keyword>
<reference evidence="11 12" key="1">
    <citation type="submission" date="2016-02" db="EMBL/GenBank/DDBJ databases">
        <title>Draft genome sequence of Aeromonas trota strain 1999lcr isolated from cerebrospinal fluid (CSF).</title>
        <authorList>
            <person name="Dallagassa C.B."/>
            <person name="Prediger K.C."/>
            <person name="Weiss V.A."/>
            <person name="Assis F.E."/>
            <person name="Baura V."/>
            <person name="Cruz L.M."/>
            <person name="Souza E.M."/>
            <person name="Pedrosa F.O."/>
            <person name="Fadel-Picheth C.M."/>
        </authorList>
    </citation>
    <scope>NUCLEOTIDE SEQUENCE [LARGE SCALE GENOMIC DNA]</scope>
    <source>
        <strain evidence="11 12">1999lcr</strain>
    </source>
</reference>
<comment type="similarity">
    <text evidence="2">Belongs to the organic radical-activating enzymes family.</text>
</comment>
<keyword evidence="11" id="KW-0456">Lyase</keyword>
<dbReference type="PANTHER" id="PTHR30352:SF14">
    <property type="entry name" value="PYRUVATE FORMATE-LYASE 3-ACTIVATING ENZYME-RELATED"/>
    <property type="match status" value="1"/>
</dbReference>
<organism evidence="11 12">
    <name type="scientific">Aeromonas enteropelogenes</name>
    <name type="common">Aeromonas trota</name>
    <dbReference type="NCBI Taxonomy" id="29489"/>
    <lineage>
        <taxon>Bacteria</taxon>
        <taxon>Pseudomonadati</taxon>
        <taxon>Pseudomonadota</taxon>
        <taxon>Gammaproteobacteria</taxon>
        <taxon>Aeromonadales</taxon>
        <taxon>Aeromonadaceae</taxon>
        <taxon>Aeromonas</taxon>
    </lineage>
</organism>
<dbReference type="InterPro" id="IPR034457">
    <property type="entry name" value="Organic_radical-activating"/>
</dbReference>
<dbReference type="EMBL" id="JMGO02000002">
    <property type="protein sequence ID" value="KXU81477.1"/>
    <property type="molecule type" value="Genomic_DNA"/>
</dbReference>
<keyword evidence="3" id="KW-0004">4Fe-4S</keyword>
<accession>A0A175VM04</accession>
<evidence type="ECO:0000259" key="10">
    <source>
        <dbReference type="PROSITE" id="PS51918"/>
    </source>
</evidence>
<evidence type="ECO:0000259" key="9">
    <source>
        <dbReference type="PROSITE" id="PS51379"/>
    </source>
</evidence>
<dbReference type="GO" id="GO:0051539">
    <property type="term" value="F:4 iron, 4 sulfur cluster binding"/>
    <property type="evidence" value="ECO:0007669"/>
    <property type="project" value="UniProtKB-KW"/>
</dbReference>
<dbReference type="PROSITE" id="PS51379">
    <property type="entry name" value="4FE4S_FER_2"/>
    <property type="match status" value="1"/>
</dbReference>
<dbReference type="InterPro" id="IPR001989">
    <property type="entry name" value="Radical_activat_CS"/>
</dbReference>
<evidence type="ECO:0000256" key="3">
    <source>
        <dbReference type="ARBA" id="ARBA00022485"/>
    </source>
</evidence>
<dbReference type="GO" id="GO:0046872">
    <property type="term" value="F:metal ion binding"/>
    <property type="evidence" value="ECO:0007669"/>
    <property type="project" value="UniProtKB-KW"/>
</dbReference>
<dbReference type="SUPFAM" id="SSF102114">
    <property type="entry name" value="Radical SAM enzymes"/>
    <property type="match status" value="1"/>
</dbReference>
<keyword evidence="8" id="KW-0411">Iron-sulfur</keyword>
<comment type="cofactor">
    <cofactor evidence="1">
        <name>[4Fe-4S] cluster</name>
        <dbReference type="ChEBI" id="CHEBI:49883"/>
    </cofactor>
</comment>
<dbReference type="SFLD" id="SFLDG01118">
    <property type="entry name" value="activating_enzymes__group_2"/>
    <property type="match status" value="1"/>
</dbReference>
<dbReference type="InterPro" id="IPR017896">
    <property type="entry name" value="4Fe4S_Fe-S-bd"/>
</dbReference>
<dbReference type="GO" id="GO:0016491">
    <property type="term" value="F:oxidoreductase activity"/>
    <property type="evidence" value="ECO:0007669"/>
    <property type="project" value="UniProtKB-KW"/>
</dbReference>
<comment type="caution">
    <text evidence="11">The sequence shown here is derived from an EMBL/GenBank/DDBJ whole genome shotgun (WGS) entry which is preliminary data.</text>
</comment>
<protein>
    <submittedName>
        <fullName evidence="11">Pyruvate formate lyase-activating protein</fullName>
    </submittedName>
</protein>
<dbReference type="RefSeq" id="WP_026457585.1">
    <property type="nucleotide sequence ID" value="NZ_AP027939.1"/>
</dbReference>
<dbReference type="PROSITE" id="PS01087">
    <property type="entry name" value="RADICAL_ACTIVATING"/>
    <property type="match status" value="1"/>
</dbReference>
<dbReference type="STRING" id="29489.VL01_02270"/>
<evidence type="ECO:0000256" key="7">
    <source>
        <dbReference type="ARBA" id="ARBA00023004"/>
    </source>
</evidence>
<keyword evidence="5" id="KW-0479">Metal-binding</keyword>
<keyword evidence="4" id="KW-0949">S-adenosyl-L-methionine</keyword>
<name>A0A175VM04_AEREN</name>
<dbReference type="Proteomes" id="UP000078435">
    <property type="component" value="Unassembled WGS sequence"/>
</dbReference>
<dbReference type="Pfam" id="PF04055">
    <property type="entry name" value="Radical_SAM"/>
    <property type="match status" value="1"/>
</dbReference>
<feature type="domain" description="Radical SAM core" evidence="10">
    <location>
        <begin position="11"/>
        <end position="290"/>
    </location>
</feature>
<evidence type="ECO:0000256" key="5">
    <source>
        <dbReference type="ARBA" id="ARBA00022723"/>
    </source>
</evidence>
<dbReference type="GO" id="GO:0016829">
    <property type="term" value="F:lyase activity"/>
    <property type="evidence" value="ECO:0007669"/>
    <property type="project" value="UniProtKB-KW"/>
</dbReference>
<dbReference type="InterPro" id="IPR012839">
    <property type="entry name" value="Organic_radical_activase"/>
</dbReference>
<dbReference type="NCBIfam" id="TIGR02494">
    <property type="entry name" value="PFLE_PFLC"/>
    <property type="match status" value="1"/>
</dbReference>
<dbReference type="SFLD" id="SFLDS00029">
    <property type="entry name" value="Radical_SAM"/>
    <property type="match status" value="1"/>
</dbReference>
<keyword evidence="7" id="KW-0408">Iron</keyword>
<sequence length="298" mass="33028">MIFDLQRYSTHDGPGIRTLVFLKGCSLACRWCQNPESRSPRPDILLDRRQCIEGCQLCSQACPAILRDTRGIQLDRAALAKQDVERLRDLCPSEALQVCGREESLESLMATILRDRPFFERSGGGVTLSGGEPFMQPDFAAALLARCKQEGLHTAVETCLHVPWHQIEPSLPHLDLVLADLKHVDQARFFEWTLGKVARVQDNLKRLAETGIPMQIRVPLVPGFNADEASIAAIVDTAASLGSVQEIHFLPYHTLGMGKYALLDQPYQAPSQPLDAPELLAFAHDCARQRGLTPITRG</sequence>
<dbReference type="SFLD" id="SFLDG01066">
    <property type="entry name" value="organic_radical-activating_enz"/>
    <property type="match status" value="1"/>
</dbReference>
<evidence type="ECO:0000256" key="4">
    <source>
        <dbReference type="ARBA" id="ARBA00022691"/>
    </source>
</evidence>
<dbReference type="AlphaFoldDB" id="A0A175VM04"/>
<dbReference type="PIRSF" id="PIRSF000371">
    <property type="entry name" value="PFL_act_enz"/>
    <property type="match status" value="1"/>
</dbReference>
<dbReference type="Gene3D" id="3.20.20.70">
    <property type="entry name" value="Aldolase class I"/>
    <property type="match status" value="1"/>
</dbReference>
<evidence type="ECO:0000313" key="12">
    <source>
        <dbReference type="Proteomes" id="UP000078435"/>
    </source>
</evidence>
<evidence type="ECO:0000256" key="2">
    <source>
        <dbReference type="ARBA" id="ARBA00009777"/>
    </source>
</evidence>
<evidence type="ECO:0000313" key="11">
    <source>
        <dbReference type="EMBL" id="KXU81477.1"/>
    </source>
</evidence>
<evidence type="ECO:0000256" key="8">
    <source>
        <dbReference type="ARBA" id="ARBA00023014"/>
    </source>
</evidence>
<dbReference type="PROSITE" id="PS51918">
    <property type="entry name" value="RADICAL_SAM"/>
    <property type="match status" value="1"/>
</dbReference>
<keyword evidence="6" id="KW-0560">Oxidoreductase</keyword>
<dbReference type="InterPro" id="IPR013785">
    <property type="entry name" value="Aldolase_TIM"/>
</dbReference>